<keyword evidence="3" id="KW-1185">Reference proteome</keyword>
<feature type="region of interest" description="Disordered" evidence="1">
    <location>
        <begin position="1"/>
        <end position="27"/>
    </location>
</feature>
<name>A0A067L1K6_JATCU</name>
<dbReference type="Proteomes" id="UP000027138">
    <property type="component" value="Unassembled WGS sequence"/>
</dbReference>
<protein>
    <submittedName>
        <fullName evidence="2">Uncharacterized protein</fullName>
    </submittedName>
</protein>
<dbReference type="AlphaFoldDB" id="A0A067L1K6"/>
<organism evidence="2 3">
    <name type="scientific">Jatropha curcas</name>
    <name type="common">Barbados nut</name>
    <dbReference type="NCBI Taxonomy" id="180498"/>
    <lineage>
        <taxon>Eukaryota</taxon>
        <taxon>Viridiplantae</taxon>
        <taxon>Streptophyta</taxon>
        <taxon>Embryophyta</taxon>
        <taxon>Tracheophyta</taxon>
        <taxon>Spermatophyta</taxon>
        <taxon>Magnoliopsida</taxon>
        <taxon>eudicotyledons</taxon>
        <taxon>Gunneridae</taxon>
        <taxon>Pentapetalae</taxon>
        <taxon>rosids</taxon>
        <taxon>fabids</taxon>
        <taxon>Malpighiales</taxon>
        <taxon>Euphorbiaceae</taxon>
        <taxon>Crotonoideae</taxon>
        <taxon>Jatropheae</taxon>
        <taxon>Jatropha</taxon>
    </lineage>
</organism>
<proteinExistence type="predicted"/>
<accession>A0A067L1K6</accession>
<evidence type="ECO:0000313" key="2">
    <source>
        <dbReference type="EMBL" id="KDP41108.1"/>
    </source>
</evidence>
<sequence>MGKPTVASRGRGTCHRPSQVRGPANQSACRFRRLSDEARGTTRRHRFMLLVLLTDAWQRVTPFPATTRAAVCSVRLAPVLCLHLAYFSDWFSLF</sequence>
<dbReference type="EMBL" id="KK914321">
    <property type="protein sequence ID" value="KDP41108.1"/>
    <property type="molecule type" value="Genomic_DNA"/>
</dbReference>
<reference evidence="2 3" key="1">
    <citation type="journal article" date="2014" name="PLoS ONE">
        <title>Global Analysis of Gene Expression Profiles in Physic Nut (Jatropha curcas L.) Seedlings Exposed to Salt Stress.</title>
        <authorList>
            <person name="Zhang L."/>
            <person name="Zhang C."/>
            <person name="Wu P."/>
            <person name="Chen Y."/>
            <person name="Li M."/>
            <person name="Jiang H."/>
            <person name="Wu G."/>
        </authorList>
    </citation>
    <scope>NUCLEOTIDE SEQUENCE [LARGE SCALE GENOMIC DNA]</scope>
    <source>
        <strain evidence="3">cv. GZQX0401</strain>
        <tissue evidence="2">Young leaves</tissue>
    </source>
</reference>
<evidence type="ECO:0000256" key="1">
    <source>
        <dbReference type="SAM" id="MobiDB-lite"/>
    </source>
</evidence>
<evidence type="ECO:0000313" key="3">
    <source>
        <dbReference type="Proteomes" id="UP000027138"/>
    </source>
</evidence>
<gene>
    <name evidence="2" type="ORF">JCGZ_03238</name>
</gene>